<keyword evidence="2" id="KW-1185">Reference proteome</keyword>
<evidence type="ECO:0000313" key="1">
    <source>
        <dbReference type="EMBL" id="GGZ47156.1"/>
    </source>
</evidence>
<gene>
    <name evidence="1" type="ORF">GCM10008088_05850</name>
</gene>
<protein>
    <submittedName>
        <fullName evidence="1">Membrane protein</fullName>
    </submittedName>
</protein>
<proteinExistence type="predicted"/>
<dbReference type="GeneID" id="94368237"/>
<dbReference type="Proteomes" id="UP000615593">
    <property type="component" value="Unassembled WGS sequence"/>
</dbReference>
<dbReference type="SUPFAM" id="SSF49464">
    <property type="entry name" value="Carboxypeptidase regulatory domain-like"/>
    <property type="match status" value="1"/>
</dbReference>
<evidence type="ECO:0000313" key="2">
    <source>
        <dbReference type="Proteomes" id="UP000615593"/>
    </source>
</evidence>
<dbReference type="InterPro" id="IPR008969">
    <property type="entry name" value="CarboxyPept-like_regulatory"/>
</dbReference>
<dbReference type="EMBL" id="BMWY01000001">
    <property type="protein sequence ID" value="GGZ47156.1"/>
    <property type="molecule type" value="Genomic_DNA"/>
</dbReference>
<sequence>MKHFSILIFILSVAAFSQQEQFSGVIVADSISFTQVNIVNINKELGTVNNKNGEFVIDAEVGDEIVFSSVQYEPYQITVTKENIKTNNVIYLFPLVNELAEVKISNIDLTGNLVEDAATIETKPFLNSTSFGFPSVEPMSVEDRRLYTASTGGVFTIIDILSGRMAMLKRMKAISEFEALIARAQALVSREYITEDLEIPEEYVDDFFYFCAEQEGFEKFMKTAGELEMIEFLTEKRKAYAIFKEWE</sequence>
<dbReference type="RefSeq" id="WP_051191418.1">
    <property type="nucleotide sequence ID" value="NZ_BMWY01000001.1"/>
</dbReference>
<accession>A0ABQ3BLW2</accession>
<organism evidence="1 2">
    <name type="scientific">Mesonia mobilis</name>
    <dbReference type="NCBI Taxonomy" id="369791"/>
    <lineage>
        <taxon>Bacteria</taxon>
        <taxon>Pseudomonadati</taxon>
        <taxon>Bacteroidota</taxon>
        <taxon>Flavobacteriia</taxon>
        <taxon>Flavobacteriales</taxon>
        <taxon>Flavobacteriaceae</taxon>
        <taxon>Mesonia</taxon>
    </lineage>
</organism>
<comment type="caution">
    <text evidence="1">The sequence shown here is derived from an EMBL/GenBank/DDBJ whole genome shotgun (WGS) entry which is preliminary data.</text>
</comment>
<name>A0ABQ3BLW2_9FLAO</name>
<reference evidence="2" key="1">
    <citation type="journal article" date="2019" name="Int. J. Syst. Evol. Microbiol.">
        <title>The Global Catalogue of Microorganisms (GCM) 10K type strain sequencing project: providing services to taxonomists for standard genome sequencing and annotation.</title>
        <authorList>
            <consortium name="The Broad Institute Genomics Platform"/>
            <consortium name="The Broad Institute Genome Sequencing Center for Infectious Disease"/>
            <person name="Wu L."/>
            <person name="Ma J."/>
        </authorList>
    </citation>
    <scope>NUCLEOTIDE SEQUENCE [LARGE SCALE GENOMIC DNA]</scope>
    <source>
        <strain evidence="2">KCTC 12708</strain>
    </source>
</reference>